<organism evidence="1 2">
    <name type="scientific">Liparis tanakae</name>
    <name type="common">Tanaka's snailfish</name>
    <dbReference type="NCBI Taxonomy" id="230148"/>
    <lineage>
        <taxon>Eukaryota</taxon>
        <taxon>Metazoa</taxon>
        <taxon>Chordata</taxon>
        <taxon>Craniata</taxon>
        <taxon>Vertebrata</taxon>
        <taxon>Euteleostomi</taxon>
        <taxon>Actinopterygii</taxon>
        <taxon>Neopterygii</taxon>
        <taxon>Teleostei</taxon>
        <taxon>Neoteleostei</taxon>
        <taxon>Acanthomorphata</taxon>
        <taxon>Eupercaria</taxon>
        <taxon>Perciformes</taxon>
        <taxon>Cottioidei</taxon>
        <taxon>Cottales</taxon>
        <taxon>Liparidae</taxon>
        <taxon>Liparis</taxon>
    </lineage>
</organism>
<proteinExistence type="predicted"/>
<evidence type="ECO:0000313" key="2">
    <source>
        <dbReference type="Proteomes" id="UP000314294"/>
    </source>
</evidence>
<accession>A0A4Z2I246</accession>
<reference evidence="1 2" key="1">
    <citation type="submission" date="2019-03" db="EMBL/GenBank/DDBJ databases">
        <title>First draft genome of Liparis tanakae, snailfish: a comprehensive survey of snailfish specific genes.</title>
        <authorList>
            <person name="Kim W."/>
            <person name="Song I."/>
            <person name="Jeong J.-H."/>
            <person name="Kim D."/>
            <person name="Kim S."/>
            <person name="Ryu S."/>
            <person name="Song J.Y."/>
            <person name="Lee S.K."/>
        </authorList>
    </citation>
    <scope>NUCLEOTIDE SEQUENCE [LARGE SCALE GENOMIC DNA]</scope>
    <source>
        <tissue evidence="1">Muscle</tissue>
    </source>
</reference>
<sequence length="59" mass="6914">MGKVLKIDYLESILLAHGAICRIPSFKRWKRWPLHLEGERSAEFQANRPGKHHVHLDVK</sequence>
<comment type="caution">
    <text evidence="1">The sequence shown here is derived from an EMBL/GenBank/DDBJ whole genome shotgun (WGS) entry which is preliminary data.</text>
</comment>
<dbReference type="EMBL" id="SRLO01000142">
    <property type="protein sequence ID" value="TNN72067.1"/>
    <property type="molecule type" value="Genomic_DNA"/>
</dbReference>
<gene>
    <name evidence="1" type="ORF">EYF80_017644</name>
</gene>
<dbReference type="AlphaFoldDB" id="A0A4Z2I246"/>
<dbReference type="Proteomes" id="UP000314294">
    <property type="component" value="Unassembled WGS sequence"/>
</dbReference>
<keyword evidence="2" id="KW-1185">Reference proteome</keyword>
<protein>
    <submittedName>
        <fullName evidence="1">Uncharacterized protein</fullName>
    </submittedName>
</protein>
<evidence type="ECO:0000313" key="1">
    <source>
        <dbReference type="EMBL" id="TNN72067.1"/>
    </source>
</evidence>
<name>A0A4Z2I246_9TELE</name>